<evidence type="ECO:0000313" key="2">
    <source>
        <dbReference type="Proteomes" id="UP000002384"/>
    </source>
</evidence>
<dbReference type="STRING" id="65393.PCC7424_4998"/>
<dbReference type="AlphaFoldDB" id="B7KFM6"/>
<evidence type="ECO:0000313" key="1">
    <source>
        <dbReference type="EMBL" id="ACK73351.1"/>
    </source>
</evidence>
<sequence>MGFVGFRYRLTQPTNLSESRKIGLKPYYEPTFLGFILEGPVQ</sequence>
<proteinExistence type="predicted"/>
<name>B7KFM6_GLOC7</name>
<dbReference type="Proteomes" id="UP000002384">
    <property type="component" value="Chromosome"/>
</dbReference>
<gene>
    <name evidence="1" type="ordered locus">PCC7424_4998</name>
</gene>
<reference evidence="2" key="1">
    <citation type="journal article" date="2011" name="MBio">
        <title>Novel metabolic attributes of the genus Cyanothece, comprising a group of unicellular nitrogen-fixing Cyanobacteria.</title>
        <authorList>
            <person name="Bandyopadhyay A."/>
            <person name="Elvitigala T."/>
            <person name="Welsh E."/>
            <person name="Stockel J."/>
            <person name="Liberton M."/>
            <person name="Min H."/>
            <person name="Sherman L.A."/>
            <person name="Pakrasi H.B."/>
        </authorList>
    </citation>
    <scope>NUCLEOTIDE SEQUENCE [LARGE SCALE GENOMIC DNA]</scope>
    <source>
        <strain evidence="2">PCC 7424</strain>
    </source>
</reference>
<dbReference type="KEGG" id="cyc:PCC7424_4998"/>
<organism evidence="1 2">
    <name type="scientific">Gloeothece citriformis (strain PCC 7424)</name>
    <name type="common">Cyanothece sp. (strain PCC 7424)</name>
    <dbReference type="NCBI Taxonomy" id="65393"/>
    <lineage>
        <taxon>Bacteria</taxon>
        <taxon>Bacillati</taxon>
        <taxon>Cyanobacteriota</taxon>
        <taxon>Cyanophyceae</taxon>
        <taxon>Oscillatoriophycideae</taxon>
        <taxon>Chroococcales</taxon>
        <taxon>Aphanothecaceae</taxon>
        <taxon>Gloeothece</taxon>
        <taxon>Gloeothece citriformis</taxon>
    </lineage>
</organism>
<accession>B7KFM6</accession>
<keyword evidence="2" id="KW-1185">Reference proteome</keyword>
<protein>
    <submittedName>
        <fullName evidence="1">Uncharacterized protein</fullName>
    </submittedName>
</protein>
<dbReference type="HOGENOM" id="CLU_3250325_0_0_3"/>
<dbReference type="EMBL" id="CP001291">
    <property type="protein sequence ID" value="ACK73351.1"/>
    <property type="molecule type" value="Genomic_DNA"/>
</dbReference>